<dbReference type="GO" id="GO:0005777">
    <property type="term" value="C:peroxisome"/>
    <property type="evidence" value="ECO:0007669"/>
    <property type="project" value="TreeGrafter"/>
</dbReference>
<sequence length="248" mass="27497">MSYPSTDVTHPVFSKVEFELCPVNLGIVFKKVNGQGGPSIKQDSQKGFYAWKDVSRMLRQLGLLEKNLEKGLKGAWPHKTDEAHKVILILKNKDLLAKGVKDIPDSEAASRVLASCDPDWRNRVLQTGYTLGDTVVAEFAYNVVYEYFINNKKLDNHQALSEILNPIISRYGISASTEYGSAIVKTAMMSKAVKDEMIRVTNEAASKKMFGAPLFESGDGVPYWGNDRMLDAAVEVYNPTLGTVNSKL</sequence>
<reference evidence="2" key="1">
    <citation type="submission" date="2017-01" db="EMBL/GenBank/DDBJ databases">
        <authorList>
            <person name="Wang Y."/>
            <person name="White M."/>
            <person name="Kvist S."/>
            <person name="Moncalvo J.-M."/>
        </authorList>
    </citation>
    <scope>NUCLEOTIDE SEQUENCE [LARGE SCALE GENOMIC DNA]</scope>
    <source>
        <strain evidence="2">COL-18-3</strain>
    </source>
</reference>
<dbReference type="Proteomes" id="UP000188320">
    <property type="component" value="Unassembled WGS sequence"/>
</dbReference>
<evidence type="ECO:0000313" key="1">
    <source>
        <dbReference type="EMBL" id="OMH83654.1"/>
    </source>
</evidence>
<comment type="caution">
    <text evidence="1">The sequence shown here is derived from an EMBL/GenBank/DDBJ whole genome shotgun (WGS) entry which is preliminary data.</text>
</comment>
<dbReference type="PANTHER" id="PTHR42943">
    <property type="entry name" value="GLUTATHIONE S-TRANSFERASE KAPPA"/>
    <property type="match status" value="1"/>
</dbReference>
<dbReference type="GO" id="GO:0006749">
    <property type="term" value="P:glutathione metabolic process"/>
    <property type="evidence" value="ECO:0007669"/>
    <property type="project" value="TreeGrafter"/>
</dbReference>
<accession>A0A1R1PRS6</accession>
<dbReference type="GO" id="GO:0005739">
    <property type="term" value="C:mitochondrion"/>
    <property type="evidence" value="ECO:0007669"/>
    <property type="project" value="TreeGrafter"/>
</dbReference>
<organism evidence="1 2">
    <name type="scientific">Zancudomyces culisetae</name>
    <name type="common">Gut fungus</name>
    <name type="synonym">Smittium culisetae</name>
    <dbReference type="NCBI Taxonomy" id="1213189"/>
    <lineage>
        <taxon>Eukaryota</taxon>
        <taxon>Fungi</taxon>
        <taxon>Fungi incertae sedis</taxon>
        <taxon>Zoopagomycota</taxon>
        <taxon>Kickxellomycotina</taxon>
        <taxon>Harpellomycetes</taxon>
        <taxon>Harpellales</taxon>
        <taxon>Legeriomycetaceae</taxon>
        <taxon>Zancudomyces</taxon>
    </lineage>
</organism>
<dbReference type="AlphaFoldDB" id="A0A1R1PRS6"/>
<gene>
    <name evidence="1" type="ORF">AX774_g2837</name>
</gene>
<dbReference type="PANTHER" id="PTHR42943:SF2">
    <property type="entry name" value="GLUTATHIONE S-TRANSFERASE KAPPA 1"/>
    <property type="match status" value="1"/>
</dbReference>
<dbReference type="GO" id="GO:0004364">
    <property type="term" value="F:glutathione transferase activity"/>
    <property type="evidence" value="ECO:0007669"/>
    <property type="project" value="TreeGrafter"/>
</dbReference>
<name>A0A1R1PRS6_ZANCU</name>
<proteinExistence type="predicted"/>
<dbReference type="InterPro" id="IPR051924">
    <property type="entry name" value="GST_Kappa/NadH"/>
</dbReference>
<evidence type="ECO:0008006" key="3">
    <source>
        <dbReference type="Google" id="ProtNLM"/>
    </source>
</evidence>
<dbReference type="EMBL" id="LSSK01000342">
    <property type="protein sequence ID" value="OMH83654.1"/>
    <property type="molecule type" value="Genomic_DNA"/>
</dbReference>
<dbReference type="Gene3D" id="3.40.30.10">
    <property type="entry name" value="Glutaredoxin"/>
    <property type="match status" value="1"/>
</dbReference>
<keyword evidence="2" id="KW-1185">Reference proteome</keyword>
<protein>
    <recommendedName>
        <fullName evidence="3">DSBA-like thioredoxin domain-containing protein</fullName>
    </recommendedName>
</protein>
<dbReference type="OrthoDB" id="4664297at2759"/>
<evidence type="ECO:0000313" key="2">
    <source>
        <dbReference type="Proteomes" id="UP000188320"/>
    </source>
</evidence>
<dbReference type="GO" id="GO:0004602">
    <property type="term" value="F:glutathione peroxidase activity"/>
    <property type="evidence" value="ECO:0007669"/>
    <property type="project" value="TreeGrafter"/>
</dbReference>